<accession>A0A7T5UHQ4</accession>
<organism evidence="12 13">
    <name type="scientific">Micavibrio aeruginosavorus</name>
    <dbReference type="NCBI Taxonomy" id="349221"/>
    <lineage>
        <taxon>Bacteria</taxon>
        <taxon>Pseudomonadati</taxon>
        <taxon>Bdellovibrionota</taxon>
        <taxon>Bdellovibrionia</taxon>
        <taxon>Bdellovibrionales</taxon>
        <taxon>Pseudobdellovibrionaceae</taxon>
        <taxon>Micavibrio</taxon>
    </lineage>
</organism>
<sequence length="118" mass="12718">MLISAAYAASDAAAAAPSAGEAMMLNFLMILVLVVLFYVLLIMPQQRRFKEHNAMLKGLQKGDKVLTAAGFLATVDHMVPDKDEVVIDLGGGIKVTALRSTIQMRVDDKPKTDVKSTV</sequence>
<evidence type="ECO:0000256" key="5">
    <source>
        <dbReference type="ARBA" id="ARBA00022475"/>
    </source>
</evidence>
<dbReference type="GO" id="GO:0005886">
    <property type="term" value="C:plasma membrane"/>
    <property type="evidence" value="ECO:0007669"/>
    <property type="project" value="UniProtKB-SubCell"/>
</dbReference>
<proteinExistence type="inferred from homology"/>
<keyword evidence="7" id="KW-0653">Protein transport</keyword>
<evidence type="ECO:0000256" key="2">
    <source>
        <dbReference type="ARBA" id="ARBA00006742"/>
    </source>
</evidence>
<dbReference type="PANTHER" id="PTHR33909:SF1">
    <property type="entry name" value="SEC TRANSLOCON ACCESSORY COMPLEX SUBUNIT YAJC"/>
    <property type="match status" value="1"/>
</dbReference>
<protein>
    <recommendedName>
        <fullName evidence="3">Sec translocon accessory complex subunit YajC</fullName>
    </recommendedName>
</protein>
<comment type="similarity">
    <text evidence="2">Belongs to the YajC family.</text>
</comment>
<evidence type="ECO:0000256" key="7">
    <source>
        <dbReference type="ARBA" id="ARBA00022927"/>
    </source>
</evidence>
<evidence type="ECO:0000256" key="6">
    <source>
        <dbReference type="ARBA" id="ARBA00022692"/>
    </source>
</evidence>
<keyword evidence="9" id="KW-0811">Translocation</keyword>
<dbReference type="AlphaFoldDB" id="A0A7T5UHQ4"/>
<evidence type="ECO:0000256" key="11">
    <source>
        <dbReference type="SAM" id="Phobius"/>
    </source>
</evidence>
<dbReference type="PANTHER" id="PTHR33909">
    <property type="entry name" value="SEC TRANSLOCON ACCESSORY COMPLEX SUBUNIT YAJC"/>
    <property type="match status" value="1"/>
</dbReference>
<evidence type="ECO:0000313" key="13">
    <source>
        <dbReference type="Proteomes" id="UP000595362"/>
    </source>
</evidence>
<evidence type="ECO:0000256" key="8">
    <source>
        <dbReference type="ARBA" id="ARBA00022989"/>
    </source>
</evidence>
<evidence type="ECO:0000256" key="4">
    <source>
        <dbReference type="ARBA" id="ARBA00022448"/>
    </source>
</evidence>
<feature type="transmembrane region" description="Helical" evidence="11">
    <location>
        <begin position="25"/>
        <end position="43"/>
    </location>
</feature>
<evidence type="ECO:0000256" key="10">
    <source>
        <dbReference type="ARBA" id="ARBA00023136"/>
    </source>
</evidence>
<reference evidence="12 13" key="1">
    <citation type="submission" date="2020-07" db="EMBL/GenBank/DDBJ databases">
        <title>Huge and variable diversity of episymbiotic CPR bacteria and DPANN archaea in groundwater ecosystems.</title>
        <authorList>
            <person name="He C.Y."/>
            <person name="Keren R."/>
            <person name="Whittaker M."/>
            <person name="Farag I.F."/>
            <person name="Doudna J."/>
            <person name="Cate J.H.D."/>
            <person name="Banfield J.F."/>
        </authorList>
    </citation>
    <scope>NUCLEOTIDE SEQUENCE [LARGE SCALE GENOMIC DNA]</scope>
    <source>
        <strain evidence="12">NC_groundwater_70_Ag_B-0.1um_54_66</strain>
    </source>
</reference>
<evidence type="ECO:0000256" key="1">
    <source>
        <dbReference type="ARBA" id="ARBA00004162"/>
    </source>
</evidence>
<dbReference type="Proteomes" id="UP000595362">
    <property type="component" value="Chromosome"/>
</dbReference>
<gene>
    <name evidence="12" type="primary">yajC</name>
    <name evidence="12" type="ORF">HYS17_05260</name>
</gene>
<comment type="subcellular location">
    <subcellularLocation>
        <location evidence="1">Cell membrane</location>
        <topology evidence="1">Single-pass membrane protein</topology>
    </subcellularLocation>
</comment>
<evidence type="ECO:0000256" key="9">
    <source>
        <dbReference type="ARBA" id="ARBA00023010"/>
    </source>
</evidence>
<evidence type="ECO:0000313" key="12">
    <source>
        <dbReference type="EMBL" id="QQG37171.1"/>
    </source>
</evidence>
<keyword evidence="5" id="KW-1003">Cell membrane</keyword>
<keyword evidence="4" id="KW-0813">Transport</keyword>
<dbReference type="InterPro" id="IPR003849">
    <property type="entry name" value="Preprotein_translocase_YajC"/>
</dbReference>
<dbReference type="NCBIfam" id="TIGR00739">
    <property type="entry name" value="yajC"/>
    <property type="match status" value="1"/>
</dbReference>
<evidence type="ECO:0000256" key="3">
    <source>
        <dbReference type="ARBA" id="ARBA00014962"/>
    </source>
</evidence>
<dbReference type="EMBL" id="CP066681">
    <property type="protein sequence ID" value="QQG37171.1"/>
    <property type="molecule type" value="Genomic_DNA"/>
</dbReference>
<keyword evidence="6 11" id="KW-0812">Transmembrane</keyword>
<name>A0A7T5UHQ4_9BACT</name>
<dbReference type="GO" id="GO:0015031">
    <property type="term" value="P:protein transport"/>
    <property type="evidence" value="ECO:0007669"/>
    <property type="project" value="UniProtKB-KW"/>
</dbReference>
<keyword evidence="10 11" id="KW-0472">Membrane</keyword>
<keyword evidence="8 11" id="KW-1133">Transmembrane helix</keyword>
<dbReference type="PRINTS" id="PR01853">
    <property type="entry name" value="YAJCTRNLCASE"/>
</dbReference>
<dbReference type="SMART" id="SM01323">
    <property type="entry name" value="YajC"/>
    <property type="match status" value="1"/>
</dbReference>
<dbReference type="Pfam" id="PF02699">
    <property type="entry name" value="YajC"/>
    <property type="match status" value="1"/>
</dbReference>